<dbReference type="GO" id="GO:0008234">
    <property type="term" value="F:cysteine-type peptidase activity"/>
    <property type="evidence" value="ECO:0007669"/>
    <property type="project" value="InterPro"/>
</dbReference>
<protein>
    <submittedName>
        <fullName evidence="6">PASTA domain-containing protein</fullName>
    </submittedName>
</protein>
<reference evidence="7" key="1">
    <citation type="submission" date="2019-08" db="EMBL/GenBank/DDBJ databases">
        <title>Arthrobacter sp. nov., isolated from plateau pika and Tibetan wild ass.</title>
        <authorList>
            <person name="Ge Y."/>
        </authorList>
    </citation>
    <scope>NUCLEOTIDE SEQUENCE [LARGE SCALE GENOMIC DNA]</scope>
    <source>
        <strain evidence="7">HF-4214</strain>
    </source>
</reference>
<comment type="caution">
    <text evidence="6">The sequence shown here is derived from an EMBL/GenBank/DDBJ whole genome shotgun (WGS) entry which is preliminary data.</text>
</comment>
<evidence type="ECO:0000256" key="2">
    <source>
        <dbReference type="SAM" id="MobiDB-lite"/>
    </source>
</evidence>
<keyword evidence="3" id="KW-1133">Transmembrane helix</keyword>
<evidence type="ECO:0000256" key="3">
    <source>
        <dbReference type="SAM" id="Phobius"/>
    </source>
</evidence>
<comment type="similarity">
    <text evidence="1">Belongs to the peptidase C1 family.</text>
</comment>
<evidence type="ECO:0000313" key="7">
    <source>
        <dbReference type="Proteomes" id="UP000438093"/>
    </source>
</evidence>
<dbReference type="InterPro" id="IPR038765">
    <property type="entry name" value="Papain-like_cys_pep_sf"/>
</dbReference>
<dbReference type="RefSeq" id="WP_154331857.1">
    <property type="nucleotide sequence ID" value="NZ_VTFY01000001.1"/>
</dbReference>
<dbReference type="PROSITE" id="PS00139">
    <property type="entry name" value="THIOL_PROTEASE_CYS"/>
    <property type="match status" value="1"/>
</dbReference>
<dbReference type="CDD" id="cd02619">
    <property type="entry name" value="Peptidase_C1"/>
    <property type="match status" value="1"/>
</dbReference>
<dbReference type="PANTHER" id="PTHR12411">
    <property type="entry name" value="CYSTEINE PROTEASE FAMILY C1-RELATED"/>
    <property type="match status" value="1"/>
</dbReference>
<dbReference type="PROSITE" id="PS51178">
    <property type="entry name" value="PASTA"/>
    <property type="match status" value="1"/>
</dbReference>
<dbReference type="InterPro" id="IPR013128">
    <property type="entry name" value="Peptidase_C1A"/>
</dbReference>
<feature type="region of interest" description="Disordered" evidence="2">
    <location>
        <begin position="662"/>
        <end position="688"/>
    </location>
</feature>
<evidence type="ECO:0000256" key="4">
    <source>
        <dbReference type="SAM" id="SignalP"/>
    </source>
</evidence>
<dbReference type="EMBL" id="VTFY01000001">
    <property type="protein sequence ID" value="MRX80924.1"/>
    <property type="molecule type" value="Genomic_DNA"/>
</dbReference>
<dbReference type="SMART" id="SM00645">
    <property type="entry name" value="Pept_C1"/>
    <property type="match status" value="1"/>
</dbReference>
<keyword evidence="4" id="KW-0732">Signal</keyword>
<dbReference type="SUPFAM" id="SSF54001">
    <property type="entry name" value="Cysteine proteinases"/>
    <property type="match status" value="1"/>
</dbReference>
<dbReference type="AlphaFoldDB" id="A0A6N7RIJ3"/>
<proteinExistence type="inferred from homology"/>
<evidence type="ECO:0000259" key="5">
    <source>
        <dbReference type="PROSITE" id="PS51178"/>
    </source>
</evidence>
<dbReference type="Gene3D" id="3.90.70.10">
    <property type="entry name" value="Cysteine proteinases"/>
    <property type="match status" value="1"/>
</dbReference>
<dbReference type="Gene3D" id="3.30.10.20">
    <property type="match status" value="1"/>
</dbReference>
<name>A0A6N7RIJ3_9ACTN</name>
<dbReference type="InterPro" id="IPR000169">
    <property type="entry name" value="Pept_cys_AS"/>
</dbReference>
<evidence type="ECO:0000256" key="1">
    <source>
        <dbReference type="ARBA" id="ARBA00008455"/>
    </source>
</evidence>
<feature type="transmembrane region" description="Helical" evidence="3">
    <location>
        <begin position="690"/>
        <end position="714"/>
    </location>
</feature>
<dbReference type="GO" id="GO:0006508">
    <property type="term" value="P:proteolysis"/>
    <property type="evidence" value="ECO:0007669"/>
    <property type="project" value="InterPro"/>
</dbReference>
<feature type="domain" description="PASTA" evidence="5">
    <location>
        <begin position="584"/>
        <end position="655"/>
    </location>
</feature>
<dbReference type="InterPro" id="IPR000668">
    <property type="entry name" value="Peptidase_C1A_C"/>
</dbReference>
<dbReference type="Proteomes" id="UP000438093">
    <property type="component" value="Unassembled WGS sequence"/>
</dbReference>
<dbReference type="PROSITE" id="PS00639">
    <property type="entry name" value="THIOL_PROTEASE_HIS"/>
    <property type="match status" value="1"/>
</dbReference>
<gene>
    <name evidence="6" type="ORF">GJG86_00195</name>
</gene>
<evidence type="ECO:0000313" key="6">
    <source>
        <dbReference type="EMBL" id="MRX80924.1"/>
    </source>
</evidence>
<dbReference type="InterPro" id="IPR005543">
    <property type="entry name" value="PASTA_dom"/>
</dbReference>
<feature type="chain" id="PRO_5027103257" evidence="4">
    <location>
        <begin position="30"/>
        <end position="725"/>
    </location>
</feature>
<dbReference type="Pfam" id="PF03793">
    <property type="entry name" value="PASTA"/>
    <property type="match status" value="1"/>
</dbReference>
<organism evidence="6 7">
    <name type="scientific">Eggerthella guodeyinii</name>
    <dbReference type="NCBI Taxonomy" id="2690837"/>
    <lineage>
        <taxon>Bacteria</taxon>
        <taxon>Bacillati</taxon>
        <taxon>Actinomycetota</taxon>
        <taxon>Coriobacteriia</taxon>
        <taxon>Eggerthellales</taxon>
        <taxon>Eggerthellaceae</taxon>
        <taxon>Eggerthella</taxon>
    </lineage>
</organism>
<dbReference type="Pfam" id="PF18560">
    <property type="entry name" value="Lectin_like"/>
    <property type="match status" value="1"/>
</dbReference>
<keyword evidence="3" id="KW-0472">Membrane</keyword>
<dbReference type="InterPro" id="IPR025660">
    <property type="entry name" value="Pept_his_AS"/>
</dbReference>
<accession>A0A6N7RIJ3</accession>
<feature type="signal peptide" evidence="4">
    <location>
        <begin position="1"/>
        <end position="29"/>
    </location>
</feature>
<dbReference type="SMART" id="SM00740">
    <property type="entry name" value="PASTA"/>
    <property type="match status" value="1"/>
</dbReference>
<keyword evidence="3" id="KW-0812">Transmembrane</keyword>
<keyword evidence="7" id="KW-1185">Reference proteome</keyword>
<dbReference type="Pfam" id="PF00112">
    <property type="entry name" value="Peptidase_C1"/>
    <property type="match status" value="2"/>
</dbReference>
<sequence length="725" mass="77905">MGRTPCAQLARCAVACALALGLVPAVACAEEPSSESGVVELFADKAAEATARYAATGNRNDLRDVSAYESDAGDAMALANETFPPSYDLREKGVVTPVKFQNPWGTCWSFGAVAACETSIMSELGWTVDDGRTVDLSELHTAWFAYTPLPADAGSQAGEGRHSIASDPNAIFDLGGLLYTVTSVLSSGVGPVTEEEVPYRSKQGVTVNDSSGNPVFYAPEGDWSVDEDLRFLQALELQESSVLPSPASEDAEGSYRYSQAGTDAIKKELLAGRAVEIAFAADQSMPGQETIAKYINTDTWAHYTYDEDAEATHAVAIVGWDDSYPKESFIEGHRPERDGAWIVKNSWGSITEEFPNKFAWGENGEGYFHLSYEDKSICVPESFNFYTESYGQTADYYLINQYDYLPSDGVTSVQKNTETAMANVFEAEEGQRVRSLSCETAKPGTTATYELYRLEDGFANPRDGELLTTVSKTYEYGGYHRIELDEGFPMAQGERFSVVVTERCGDAYEVLTDKATNRQGMEEGDIIYSVGVVNPGESYLFEDGAWTDWSDSVDAIKAAAAATPEGDVFDYDNFAIKAYADPMGEPPIHEATSVPDLAGLTEAEALAALERAGLRGEAGEAEYSDTVEAGRVARQDTPAGTEADRGYLVTYFLSLGKDPATAAPVKPASDGKPSGTAPDPKRLASTGDDAIPVTAGLATVAALGACTAAAAFAARRRKRRNEPLR</sequence>
<dbReference type="InterPro" id="IPR040528">
    <property type="entry name" value="Lectin-like"/>
</dbReference>
<dbReference type="CDD" id="cd06577">
    <property type="entry name" value="PASTA_pknB"/>
    <property type="match status" value="1"/>
</dbReference>